<proteinExistence type="predicted"/>
<comment type="caution">
    <text evidence="2">The sequence shown here is derived from an EMBL/GenBank/DDBJ whole genome shotgun (WGS) entry which is preliminary data.</text>
</comment>
<evidence type="ECO:0000313" key="3">
    <source>
        <dbReference type="Proteomes" id="UP000640335"/>
    </source>
</evidence>
<keyword evidence="3" id="KW-1185">Reference proteome</keyword>
<feature type="transmembrane region" description="Helical" evidence="1">
    <location>
        <begin position="47"/>
        <end position="68"/>
    </location>
</feature>
<keyword evidence="1" id="KW-1133">Transmembrane helix</keyword>
<feature type="transmembrane region" description="Helical" evidence="1">
    <location>
        <begin position="16"/>
        <end position="35"/>
    </location>
</feature>
<keyword evidence="1" id="KW-0472">Membrane</keyword>
<keyword evidence="1" id="KW-0812">Transmembrane</keyword>
<reference evidence="2 3" key="1">
    <citation type="submission" date="2020-08" db="EMBL/GenBank/DDBJ databases">
        <title>A Genomic Blueprint of the Chicken Gut Microbiome.</title>
        <authorList>
            <person name="Gilroy R."/>
            <person name="Ravi A."/>
            <person name="Getino M."/>
            <person name="Pursley I."/>
            <person name="Horton D.L."/>
            <person name="Alikhan N.-F."/>
            <person name="Baker D."/>
            <person name="Gharbi K."/>
            <person name="Hall N."/>
            <person name="Watson M."/>
            <person name="Adriaenssens E.M."/>
            <person name="Foster-Nyarko E."/>
            <person name="Jarju S."/>
            <person name="Secka A."/>
            <person name="Antonio M."/>
            <person name="Oren A."/>
            <person name="Chaudhuri R."/>
            <person name="La Ragione R.M."/>
            <person name="Hildebrand F."/>
            <person name="Pallen M.J."/>
        </authorList>
    </citation>
    <scope>NUCLEOTIDE SEQUENCE [LARGE SCALE GENOMIC DNA]</scope>
    <source>
        <strain evidence="2 3">Sa3CUN1</strain>
    </source>
</reference>
<evidence type="ECO:0000256" key="1">
    <source>
        <dbReference type="SAM" id="Phobius"/>
    </source>
</evidence>
<sequence length="146" mass="16795">MEEKYKEKLEMKIKKIALVVVMMANIFFCLLINFSEILSGVSIGSKNIIVSIVYLVVWILIILLSSYLKSKKLLKLFLGYWILNLVLYFFVTLLLKFEIYISILVLLVVVFIGPMQGIYLSNSLVIISIIGVLMSIFIAYFIRKTP</sequence>
<name>A0ABR8Q211_9CLOT</name>
<feature type="transmembrane region" description="Helical" evidence="1">
    <location>
        <begin position="80"/>
        <end position="112"/>
    </location>
</feature>
<dbReference type="EMBL" id="JACSQZ010000011">
    <property type="protein sequence ID" value="MBD7914458.1"/>
    <property type="molecule type" value="Genomic_DNA"/>
</dbReference>
<dbReference type="RefSeq" id="WP_191749079.1">
    <property type="nucleotide sequence ID" value="NZ_JACSQZ010000011.1"/>
</dbReference>
<organism evidence="2 3">
    <name type="scientific">Clostridium gallinarum</name>
    <dbReference type="NCBI Taxonomy" id="2762246"/>
    <lineage>
        <taxon>Bacteria</taxon>
        <taxon>Bacillati</taxon>
        <taxon>Bacillota</taxon>
        <taxon>Clostridia</taxon>
        <taxon>Eubacteriales</taxon>
        <taxon>Clostridiaceae</taxon>
        <taxon>Clostridium</taxon>
    </lineage>
</organism>
<protein>
    <submittedName>
        <fullName evidence="2">Uncharacterized protein</fullName>
    </submittedName>
</protein>
<accession>A0ABR8Q211</accession>
<evidence type="ECO:0000313" key="2">
    <source>
        <dbReference type="EMBL" id="MBD7914458.1"/>
    </source>
</evidence>
<gene>
    <name evidence="2" type="ORF">H9660_04805</name>
</gene>
<dbReference type="Proteomes" id="UP000640335">
    <property type="component" value="Unassembled WGS sequence"/>
</dbReference>
<feature type="transmembrane region" description="Helical" evidence="1">
    <location>
        <begin position="118"/>
        <end position="142"/>
    </location>
</feature>